<evidence type="ECO:0000256" key="2">
    <source>
        <dbReference type="SAM" id="Phobius"/>
    </source>
</evidence>
<feature type="transmembrane region" description="Helical" evidence="2">
    <location>
        <begin position="41"/>
        <end position="63"/>
    </location>
</feature>
<dbReference type="KEGG" id="tdu:QJT80_10230"/>
<reference evidence="3" key="1">
    <citation type="journal article" date="2023" name="Int. J. Mol. Sci.">
        <title>Metagenomics Revealed a New Genus 'Candidatus Thiocaldithrix dubininis' gen. nov., sp. nov. and a New Species 'Candidatus Thiothrix putei' sp. nov. in the Family Thiotrichaceae, Some Members of Which Have Traits of Both Na+- and H+-Motive Energetics.</title>
        <authorList>
            <person name="Ravin N.V."/>
            <person name="Muntyan M.S."/>
            <person name="Smolyakov D.D."/>
            <person name="Rudenko T.S."/>
            <person name="Beletsky A.V."/>
            <person name="Mardanov A.V."/>
            <person name="Grabovich M.Y."/>
        </authorList>
    </citation>
    <scope>NUCLEOTIDE SEQUENCE</scope>
    <source>
        <strain evidence="3">GKL-01</strain>
    </source>
</reference>
<proteinExistence type="predicted"/>
<feature type="transmembrane region" description="Helical" evidence="2">
    <location>
        <begin position="202"/>
        <end position="221"/>
    </location>
</feature>
<keyword evidence="2" id="KW-1133">Transmembrane helix</keyword>
<evidence type="ECO:0000313" key="3">
    <source>
        <dbReference type="EMBL" id="WGZ89880.1"/>
    </source>
</evidence>
<evidence type="ECO:0000256" key="1">
    <source>
        <dbReference type="SAM" id="MobiDB-lite"/>
    </source>
</evidence>
<feature type="transmembrane region" description="Helical" evidence="2">
    <location>
        <begin position="12"/>
        <end position="35"/>
    </location>
</feature>
<gene>
    <name evidence="3" type="ORF">QJT80_10230</name>
</gene>
<dbReference type="AlphaFoldDB" id="A0AA95KGT3"/>
<reference evidence="3" key="2">
    <citation type="submission" date="2023-04" db="EMBL/GenBank/DDBJ databases">
        <authorList>
            <person name="Beletskiy A.V."/>
            <person name="Mardanov A.V."/>
            <person name="Ravin N.V."/>
        </authorList>
    </citation>
    <scope>NUCLEOTIDE SEQUENCE</scope>
    <source>
        <strain evidence="3">GKL-01</strain>
    </source>
</reference>
<dbReference type="EMBL" id="CP124755">
    <property type="protein sequence ID" value="WGZ89880.1"/>
    <property type="molecule type" value="Genomic_DNA"/>
</dbReference>
<feature type="region of interest" description="Disordered" evidence="1">
    <location>
        <begin position="244"/>
        <end position="280"/>
    </location>
</feature>
<keyword evidence="2" id="KW-0472">Membrane</keyword>
<accession>A0AA95KGT3</accession>
<keyword evidence="2" id="KW-0812">Transmembrane</keyword>
<name>A0AA95KGT3_9GAMM</name>
<protein>
    <submittedName>
        <fullName evidence="3">Uncharacterized protein</fullName>
    </submittedName>
</protein>
<sequence>MTTRKRIADYPAVFWAAVIATIVGGWMSVSAYNAMMHSDSGLYRAIGIFITLESVSIVAAATLNTRGNGLAVGFAAVLIAACASVEIFLGATELQRGIMQMTETAKASSAGTANATANAQALSDAAKGLKSCQARYPRKQKDAAARAECGAPYEATIKSLSASTPAKSVEFNAEASGMLAVWEGITKAYNSMFDTDTTVEQIAFKAMLSIFAVFVLGKLFLWSRYAAWKTKHYGEHDQRHVTIDESKLGEPDAMPQPQASEVEPEPRKPFGFSPSNPAPSSAAINRAKYMHVSTLEPIHAHVNKHAHVNIHAHVKEHAHVSEPLHAHDAYMHALNAKAGSIVGCPQCSTEFKKVNKQHTFCKSTCRDTWHNAHDPNRVQYLKNRKRKPQ</sequence>
<dbReference type="Proteomes" id="UP001300672">
    <property type="component" value="Chromosome"/>
</dbReference>
<organism evidence="3">
    <name type="scientific">Candidatus Thiocaldithrix dubininis</name>
    <dbReference type="NCBI Taxonomy" id="3080823"/>
    <lineage>
        <taxon>Bacteria</taxon>
        <taxon>Pseudomonadati</taxon>
        <taxon>Pseudomonadota</taxon>
        <taxon>Gammaproteobacteria</taxon>
        <taxon>Thiotrichales</taxon>
        <taxon>Thiotrichaceae</taxon>
        <taxon>Candidatus Thiocaldithrix</taxon>
    </lineage>
</organism>
<feature type="transmembrane region" description="Helical" evidence="2">
    <location>
        <begin position="70"/>
        <end position="91"/>
    </location>
</feature>